<dbReference type="EMBL" id="BAABRT010000021">
    <property type="protein sequence ID" value="GAA5525829.1"/>
    <property type="molecule type" value="Genomic_DNA"/>
</dbReference>
<gene>
    <name evidence="2" type="ORF">Maes01_02402</name>
</gene>
<evidence type="ECO:0000313" key="3">
    <source>
        <dbReference type="Proteomes" id="UP001408594"/>
    </source>
</evidence>
<reference evidence="2 3" key="1">
    <citation type="submission" date="2024-02" db="EMBL/GenBank/DDBJ databases">
        <title>Microbulbifer aestuariivivens NBRC 112533.</title>
        <authorList>
            <person name="Ichikawa N."/>
            <person name="Katano-Makiyama Y."/>
            <person name="Hidaka K."/>
        </authorList>
    </citation>
    <scope>NUCLEOTIDE SEQUENCE [LARGE SCALE GENOMIC DNA]</scope>
    <source>
        <strain evidence="2 3">NBRC 112533</strain>
    </source>
</reference>
<keyword evidence="1" id="KW-0472">Membrane</keyword>
<dbReference type="Proteomes" id="UP001408594">
    <property type="component" value="Unassembled WGS sequence"/>
</dbReference>
<keyword evidence="1" id="KW-0812">Transmembrane</keyword>
<feature type="transmembrane region" description="Helical" evidence="1">
    <location>
        <begin position="6"/>
        <end position="25"/>
    </location>
</feature>
<name>A0ABP9WRK0_9GAMM</name>
<accession>A0ABP9WRK0</accession>
<proteinExistence type="predicted"/>
<evidence type="ECO:0000313" key="2">
    <source>
        <dbReference type="EMBL" id="GAA5525829.1"/>
    </source>
</evidence>
<comment type="caution">
    <text evidence="2">The sequence shown here is derived from an EMBL/GenBank/DDBJ whole genome shotgun (WGS) entry which is preliminary data.</text>
</comment>
<keyword evidence="3" id="KW-1185">Reference proteome</keyword>
<sequence>MKRGNIIFLLVMILLVLQLLQHYFFSGAQ</sequence>
<keyword evidence="1" id="KW-1133">Transmembrane helix</keyword>
<evidence type="ECO:0000256" key="1">
    <source>
        <dbReference type="SAM" id="Phobius"/>
    </source>
</evidence>
<protein>
    <submittedName>
        <fullName evidence="2">Uncharacterized protein</fullName>
    </submittedName>
</protein>
<organism evidence="2 3">
    <name type="scientific">Microbulbifer aestuariivivens</name>
    <dbReference type="NCBI Taxonomy" id="1908308"/>
    <lineage>
        <taxon>Bacteria</taxon>
        <taxon>Pseudomonadati</taxon>
        <taxon>Pseudomonadota</taxon>
        <taxon>Gammaproteobacteria</taxon>
        <taxon>Cellvibrionales</taxon>
        <taxon>Microbulbiferaceae</taxon>
        <taxon>Microbulbifer</taxon>
    </lineage>
</organism>